<name>A0A0K2GIQ5_NITMO</name>
<evidence type="ECO:0000313" key="2">
    <source>
        <dbReference type="EMBL" id="ALA60821.1"/>
    </source>
</evidence>
<feature type="transmembrane region" description="Helical" evidence="1">
    <location>
        <begin position="20"/>
        <end position="45"/>
    </location>
</feature>
<keyword evidence="1" id="KW-0812">Transmembrane</keyword>
<dbReference type="KEGG" id="nmv:NITMOv2_4447"/>
<organism evidence="2 3">
    <name type="scientific">Nitrospira moscoviensis</name>
    <dbReference type="NCBI Taxonomy" id="42253"/>
    <lineage>
        <taxon>Bacteria</taxon>
        <taxon>Pseudomonadati</taxon>
        <taxon>Nitrospirota</taxon>
        <taxon>Nitrospiria</taxon>
        <taxon>Nitrospirales</taxon>
        <taxon>Nitrospiraceae</taxon>
        <taxon>Nitrospira</taxon>
    </lineage>
</organism>
<keyword evidence="1" id="KW-0472">Membrane</keyword>
<accession>A0A0K2GIQ5</accession>
<dbReference type="EMBL" id="CP011801">
    <property type="protein sequence ID" value="ALA60821.1"/>
    <property type="molecule type" value="Genomic_DNA"/>
</dbReference>
<evidence type="ECO:0000313" key="3">
    <source>
        <dbReference type="Proteomes" id="UP000069205"/>
    </source>
</evidence>
<proteinExistence type="predicted"/>
<dbReference type="PATRIC" id="fig|42253.5.peg.4385"/>
<dbReference type="OrthoDB" id="9787809at2"/>
<gene>
    <name evidence="2" type="ORF">NITMOv2_4447</name>
</gene>
<sequence length="204" mass="21349">MLPIYLFIESLRIVADERGVSFMAVMIMTLMTGVLGVAALTMTGLENSMAGAVRMVEEGTHAAESCVGTAVRVINMALDDTSMPAALVSPLGPVPAANAAFLSQEINGTLRNNPDVAVGAGNSPNLTMNVNNYVINGDIDFLYSKLRTGDNAAGQSGDEQPSFDQFYRVDCTAANAATGATSRVIVTFDCLQKTGEGCTKRSGV</sequence>
<dbReference type="AlphaFoldDB" id="A0A0K2GIQ5"/>
<dbReference type="RefSeq" id="WP_053381615.1">
    <property type="nucleotide sequence ID" value="NZ_CP011801.1"/>
</dbReference>
<reference evidence="2 3" key="1">
    <citation type="journal article" date="2015" name="Proc. Natl. Acad. Sci. U.S.A.">
        <title>Expanded metabolic versatility of ubiquitous nitrite-oxidizing bacteria from the genus Nitrospira.</title>
        <authorList>
            <person name="Koch H."/>
            <person name="Lucker S."/>
            <person name="Albertsen M."/>
            <person name="Kitzinger K."/>
            <person name="Herbold C."/>
            <person name="Spieck E."/>
            <person name="Nielsen P.H."/>
            <person name="Wagner M."/>
            <person name="Daims H."/>
        </authorList>
    </citation>
    <scope>NUCLEOTIDE SEQUENCE [LARGE SCALE GENOMIC DNA]</scope>
    <source>
        <strain evidence="2 3">NSP M-1</strain>
    </source>
</reference>
<protein>
    <submittedName>
        <fullName evidence="2">Putative Type IV pilus assembly protein PilX</fullName>
    </submittedName>
</protein>
<keyword evidence="3" id="KW-1185">Reference proteome</keyword>
<dbReference type="STRING" id="42253.NITMOv2_4447"/>
<dbReference type="Proteomes" id="UP000069205">
    <property type="component" value="Chromosome"/>
</dbReference>
<evidence type="ECO:0000256" key="1">
    <source>
        <dbReference type="SAM" id="Phobius"/>
    </source>
</evidence>
<keyword evidence="1" id="KW-1133">Transmembrane helix</keyword>